<name>A0ACC1LAQ4_9FUNG</name>
<gene>
    <name evidence="1" type="primary">rrb1</name>
    <name evidence="1" type="ORF">H4R21_001487</name>
</gene>
<accession>A0ACC1LAQ4</accession>
<dbReference type="EMBL" id="JANBUN010000311">
    <property type="protein sequence ID" value="KAJ2804829.1"/>
    <property type="molecule type" value="Genomic_DNA"/>
</dbReference>
<evidence type="ECO:0000313" key="1">
    <source>
        <dbReference type="EMBL" id="KAJ2804829.1"/>
    </source>
</evidence>
<protein>
    <submittedName>
        <fullName evidence="1">Ribosome assembly protein rrb1</fullName>
    </submittedName>
</protein>
<dbReference type="Proteomes" id="UP001140087">
    <property type="component" value="Unassembled WGS sequence"/>
</dbReference>
<sequence length="515" mass="56432">MVKRQGSSVATAGSGAERAKAAAVSAKGAADQPSRVADSNQMDVDGDTAMGEFEDAFEDEIEEEDVVEREEDSDGVEVMGDDDDDDEEEETEEAAEKKRQVYLPGDELAEGETLQVDNSAYHMLHSMSVSWPCLSFDFVPDNLGGSRTAFPHTMYAVAGTQADRSYLNQVILMRWSQLHRTIHDDLDDEEKDDDANDLDEDPVLETKTLRHPGGVNRVRTLQSYQSPLTATWADSGKVHIWDIKKLMDAFENPGAQVPAAAQQPLFTVASHGSTEGYAMDWSADGRLLTGDCANRIHLTTRRNDSGASFVADRSAFRGHTASVEDLQWSPEEASVFASCSVDQTIKIWDVRAKSRGFALEVPGAHDADINVISWNRKSSYLLASGGDSGDFKVWDMRKWTAASGRATPAAEFKWHRKAVTSIEWCPTDESVLAVAGADNQLTLWDLAVELDAEEEARHREAMVGAGGSRREVPAQLLFIHQGQDNIKELHWHPQVPGALASTAASGFNVFKTISV</sequence>
<reference evidence="1" key="1">
    <citation type="submission" date="2022-07" db="EMBL/GenBank/DDBJ databases">
        <title>Phylogenomic reconstructions and comparative analyses of Kickxellomycotina fungi.</title>
        <authorList>
            <person name="Reynolds N.K."/>
            <person name="Stajich J.E."/>
            <person name="Barry K."/>
            <person name="Grigoriev I.V."/>
            <person name="Crous P."/>
            <person name="Smith M.E."/>
        </authorList>
    </citation>
    <scope>NUCLEOTIDE SEQUENCE</scope>
    <source>
        <strain evidence="1">BCRC 34780</strain>
    </source>
</reference>
<proteinExistence type="predicted"/>
<organism evidence="1 2">
    <name type="scientific">Coemansia helicoidea</name>
    <dbReference type="NCBI Taxonomy" id="1286919"/>
    <lineage>
        <taxon>Eukaryota</taxon>
        <taxon>Fungi</taxon>
        <taxon>Fungi incertae sedis</taxon>
        <taxon>Zoopagomycota</taxon>
        <taxon>Kickxellomycotina</taxon>
        <taxon>Kickxellomycetes</taxon>
        <taxon>Kickxellales</taxon>
        <taxon>Kickxellaceae</taxon>
        <taxon>Coemansia</taxon>
    </lineage>
</organism>
<evidence type="ECO:0000313" key="2">
    <source>
        <dbReference type="Proteomes" id="UP001140087"/>
    </source>
</evidence>
<keyword evidence="2" id="KW-1185">Reference proteome</keyword>
<comment type="caution">
    <text evidence="1">The sequence shown here is derived from an EMBL/GenBank/DDBJ whole genome shotgun (WGS) entry which is preliminary data.</text>
</comment>